<feature type="signal peptide" evidence="6">
    <location>
        <begin position="1"/>
        <end position="29"/>
    </location>
</feature>
<dbReference type="GO" id="GO:0008239">
    <property type="term" value="F:dipeptidyl-peptidase activity"/>
    <property type="evidence" value="ECO:0007669"/>
    <property type="project" value="TreeGrafter"/>
</dbReference>
<comment type="similarity">
    <text evidence="1">Belongs to the peptidase S28 family.</text>
</comment>
<keyword evidence="5" id="KW-0325">Glycoprotein</keyword>
<sequence>MAQLPLTTMRSLLTSTVVALLTAVIPAEAVSSSSPFFGGHSINLRRLESNNRNSNAGLIARDIDTSQIIFNTEKTYDEFPTQYFEQPLDHFSDDPHTFKQRYWVNSRYYKKGGPVFLLDGGETSGEDRLPFLDTGILEILSKETNGLGIVIEHRYYGGSIPVANFSTDSLRWLNNDQAAADSANFISKFKFSGIEEDLTAPGTPWIYYGGSYAGARSAHMRVLYPELVFGAIASSGVTHATIELWEYMEVIRQAADPECSKRLETSVTAIDRVLSLPHLRKHLKGLFGLADLEDDDFANVISSPLGSWQAKNWDPTVGSSAFEGFCAALASPHGKSETELLPGGIEIPFTVYNYAKYIKENYVSKCTEGTIDDCFGTHDDSKFQDTSLTEDWRAWTFQVCTEWGYFITAPPDPNYPRIVSKFTTLESTSRICRQAFPPGEHFAVPEWPNVTAVNVLGDFSIAADRLAIIDGEVDPWRPATPHSVYAPDRYDTTLRPFKLIPDGVHHYDENGLKVMDDEPFEILNIHKEEIAFVKAWLEDWDAIHTKA</sequence>
<dbReference type="PANTHER" id="PTHR11010:SF117">
    <property type="entry name" value="SERINE PROTEASE 16"/>
    <property type="match status" value="1"/>
</dbReference>
<dbReference type="Proteomes" id="UP000217199">
    <property type="component" value="Unassembled WGS sequence"/>
</dbReference>
<evidence type="ECO:0000256" key="5">
    <source>
        <dbReference type="ARBA" id="ARBA00023180"/>
    </source>
</evidence>
<dbReference type="InterPro" id="IPR008758">
    <property type="entry name" value="Peptidase_S28"/>
</dbReference>
<dbReference type="SUPFAM" id="SSF53474">
    <property type="entry name" value="alpha/beta-Hydrolases"/>
    <property type="match status" value="1"/>
</dbReference>
<evidence type="ECO:0000256" key="6">
    <source>
        <dbReference type="SAM" id="SignalP"/>
    </source>
</evidence>
<dbReference type="PANTHER" id="PTHR11010">
    <property type="entry name" value="PROTEASE S28 PRO-X CARBOXYPEPTIDASE-RELATED"/>
    <property type="match status" value="1"/>
</dbReference>
<evidence type="ECO:0000256" key="1">
    <source>
        <dbReference type="ARBA" id="ARBA00011079"/>
    </source>
</evidence>
<keyword evidence="8" id="KW-1185">Reference proteome</keyword>
<dbReference type="GO" id="GO:0006508">
    <property type="term" value="P:proteolysis"/>
    <property type="evidence" value="ECO:0007669"/>
    <property type="project" value="UniProtKB-KW"/>
</dbReference>
<name>A0A286UC41_9AGAM</name>
<dbReference type="AlphaFoldDB" id="A0A286UC41"/>
<protein>
    <submittedName>
        <fullName evidence="7">Peptidase S28</fullName>
    </submittedName>
</protein>
<dbReference type="Pfam" id="PF05577">
    <property type="entry name" value="Peptidase_S28"/>
    <property type="match status" value="1"/>
</dbReference>
<dbReference type="InterPro" id="IPR029058">
    <property type="entry name" value="AB_hydrolase_fold"/>
</dbReference>
<dbReference type="GO" id="GO:0070008">
    <property type="term" value="F:serine-type exopeptidase activity"/>
    <property type="evidence" value="ECO:0007669"/>
    <property type="project" value="InterPro"/>
</dbReference>
<gene>
    <name evidence="7" type="ORF">PNOK_0722500</name>
</gene>
<comment type="caution">
    <text evidence="7">The sequence shown here is derived from an EMBL/GenBank/DDBJ whole genome shotgun (WGS) entry which is preliminary data.</text>
</comment>
<evidence type="ECO:0000256" key="3">
    <source>
        <dbReference type="ARBA" id="ARBA00022729"/>
    </source>
</evidence>
<evidence type="ECO:0000313" key="8">
    <source>
        <dbReference type="Proteomes" id="UP000217199"/>
    </source>
</evidence>
<accession>A0A286UC41</accession>
<keyword evidence="3 6" id="KW-0732">Signal</keyword>
<evidence type="ECO:0000313" key="7">
    <source>
        <dbReference type="EMBL" id="PAV17161.1"/>
    </source>
</evidence>
<dbReference type="OrthoDB" id="2130629at2759"/>
<dbReference type="Gene3D" id="3.40.50.1820">
    <property type="entry name" value="alpha/beta hydrolase"/>
    <property type="match status" value="2"/>
</dbReference>
<keyword evidence="4" id="KW-0378">Hydrolase</keyword>
<keyword evidence="2" id="KW-0645">Protease</keyword>
<dbReference type="EMBL" id="NBII01000007">
    <property type="protein sequence ID" value="PAV17161.1"/>
    <property type="molecule type" value="Genomic_DNA"/>
</dbReference>
<evidence type="ECO:0000256" key="2">
    <source>
        <dbReference type="ARBA" id="ARBA00022670"/>
    </source>
</evidence>
<evidence type="ECO:0000256" key="4">
    <source>
        <dbReference type="ARBA" id="ARBA00022801"/>
    </source>
</evidence>
<organism evidence="7 8">
    <name type="scientific">Pyrrhoderma noxium</name>
    <dbReference type="NCBI Taxonomy" id="2282107"/>
    <lineage>
        <taxon>Eukaryota</taxon>
        <taxon>Fungi</taxon>
        <taxon>Dikarya</taxon>
        <taxon>Basidiomycota</taxon>
        <taxon>Agaricomycotina</taxon>
        <taxon>Agaricomycetes</taxon>
        <taxon>Hymenochaetales</taxon>
        <taxon>Hymenochaetaceae</taxon>
        <taxon>Pyrrhoderma</taxon>
    </lineage>
</organism>
<dbReference type="InParanoid" id="A0A286UC41"/>
<feature type="chain" id="PRO_5013709363" evidence="6">
    <location>
        <begin position="30"/>
        <end position="547"/>
    </location>
</feature>
<reference evidence="7 8" key="1">
    <citation type="journal article" date="2017" name="Mol. Ecol.">
        <title>Comparative and population genomic landscape of Phellinus noxius: A hypervariable fungus causing root rot in trees.</title>
        <authorList>
            <person name="Chung C.L."/>
            <person name="Lee T.J."/>
            <person name="Akiba M."/>
            <person name="Lee H.H."/>
            <person name="Kuo T.H."/>
            <person name="Liu D."/>
            <person name="Ke H.M."/>
            <person name="Yokoi T."/>
            <person name="Roa M.B."/>
            <person name="Lu M.J."/>
            <person name="Chang Y.Y."/>
            <person name="Ann P.J."/>
            <person name="Tsai J.N."/>
            <person name="Chen C.Y."/>
            <person name="Tzean S.S."/>
            <person name="Ota Y."/>
            <person name="Hattori T."/>
            <person name="Sahashi N."/>
            <person name="Liou R.F."/>
            <person name="Kikuchi T."/>
            <person name="Tsai I.J."/>
        </authorList>
    </citation>
    <scope>NUCLEOTIDE SEQUENCE [LARGE SCALE GENOMIC DNA]</scope>
    <source>
        <strain evidence="7 8">FFPRI411160</strain>
    </source>
</reference>
<proteinExistence type="inferred from homology"/>